<accession>A0A511MYY8</accession>
<sequence length="179" mass="19703">MSISTPTKQFVTVVFMDLVGSTALAQRMTLEQYGEVMSEVLQVGYLRVALFGGRVLQHQGDALVCLFDGNKVESALRLAQECHKRIHEIGAAQRIGAHLQLRIGIATGEVLSLNAGVTLAVYGLPVNMSRRLCSRAEPDVTLVCERTYQGSPPEAVFSEFDGESLKDFANENVYVFHWV</sequence>
<dbReference type="SUPFAM" id="SSF55073">
    <property type="entry name" value="Nucleotide cyclase"/>
    <property type="match status" value="1"/>
</dbReference>
<proteinExistence type="predicted"/>
<dbReference type="AlphaFoldDB" id="A0A511MYY8"/>
<dbReference type="Proteomes" id="UP000321306">
    <property type="component" value="Unassembled WGS sequence"/>
</dbReference>
<dbReference type="RefSeq" id="WP_146883452.1">
    <property type="nucleotide sequence ID" value="NZ_BJXB01000005.1"/>
</dbReference>
<dbReference type="PANTHER" id="PTHR43081">
    <property type="entry name" value="ADENYLATE CYCLASE, TERMINAL-DIFFERENTIATION SPECIFIC-RELATED"/>
    <property type="match status" value="1"/>
</dbReference>
<organism evidence="2 3">
    <name type="scientific">Deinococcus cellulosilyticus (strain DSM 18568 / NBRC 106333 / KACC 11606 / 5516J-15)</name>
    <dbReference type="NCBI Taxonomy" id="1223518"/>
    <lineage>
        <taxon>Bacteria</taxon>
        <taxon>Thermotogati</taxon>
        <taxon>Deinococcota</taxon>
        <taxon>Deinococci</taxon>
        <taxon>Deinococcales</taxon>
        <taxon>Deinococcaceae</taxon>
        <taxon>Deinococcus</taxon>
    </lineage>
</organism>
<dbReference type="OrthoDB" id="310836at2"/>
<keyword evidence="3" id="KW-1185">Reference proteome</keyword>
<dbReference type="PANTHER" id="PTHR43081:SF1">
    <property type="entry name" value="ADENYLATE CYCLASE, TERMINAL-DIFFERENTIATION SPECIFIC"/>
    <property type="match status" value="1"/>
</dbReference>
<dbReference type="InterPro" id="IPR050697">
    <property type="entry name" value="Adenylyl/Guanylyl_Cyclase_3/4"/>
</dbReference>
<dbReference type="PROSITE" id="PS50125">
    <property type="entry name" value="GUANYLATE_CYCLASE_2"/>
    <property type="match status" value="1"/>
</dbReference>
<dbReference type="Pfam" id="PF00211">
    <property type="entry name" value="Guanylate_cyc"/>
    <property type="match status" value="1"/>
</dbReference>
<name>A0A511MYY8_DEIC1</name>
<dbReference type="CDD" id="cd07302">
    <property type="entry name" value="CHD"/>
    <property type="match status" value="1"/>
</dbReference>
<dbReference type="GO" id="GO:0004016">
    <property type="term" value="F:adenylate cyclase activity"/>
    <property type="evidence" value="ECO:0007669"/>
    <property type="project" value="UniProtKB-ARBA"/>
</dbReference>
<gene>
    <name evidence="2" type="ORF">DC3_14550</name>
</gene>
<dbReference type="GO" id="GO:0009190">
    <property type="term" value="P:cyclic nucleotide biosynthetic process"/>
    <property type="evidence" value="ECO:0007669"/>
    <property type="project" value="InterPro"/>
</dbReference>
<dbReference type="GO" id="GO:0035556">
    <property type="term" value="P:intracellular signal transduction"/>
    <property type="evidence" value="ECO:0007669"/>
    <property type="project" value="InterPro"/>
</dbReference>
<protein>
    <recommendedName>
        <fullName evidence="1">Guanylate cyclase domain-containing protein</fullName>
    </recommendedName>
</protein>
<feature type="domain" description="Guanylate cyclase" evidence="1">
    <location>
        <begin position="12"/>
        <end position="133"/>
    </location>
</feature>
<reference evidence="2 3" key="1">
    <citation type="submission" date="2019-07" db="EMBL/GenBank/DDBJ databases">
        <title>Whole genome shotgun sequence of Deinococcus cellulosilyticus NBRC 106333.</title>
        <authorList>
            <person name="Hosoyama A."/>
            <person name="Uohara A."/>
            <person name="Ohji S."/>
            <person name="Ichikawa N."/>
        </authorList>
    </citation>
    <scope>NUCLEOTIDE SEQUENCE [LARGE SCALE GENOMIC DNA]</scope>
    <source>
        <strain evidence="2 3">NBRC 106333</strain>
    </source>
</reference>
<dbReference type="Gene3D" id="3.30.70.1230">
    <property type="entry name" value="Nucleotide cyclase"/>
    <property type="match status" value="1"/>
</dbReference>
<dbReference type="InterPro" id="IPR029787">
    <property type="entry name" value="Nucleotide_cyclase"/>
</dbReference>
<dbReference type="InterPro" id="IPR001054">
    <property type="entry name" value="A/G_cyclase"/>
</dbReference>
<evidence type="ECO:0000259" key="1">
    <source>
        <dbReference type="PROSITE" id="PS50125"/>
    </source>
</evidence>
<dbReference type="EMBL" id="BJXB01000005">
    <property type="protein sequence ID" value="GEM45820.1"/>
    <property type="molecule type" value="Genomic_DNA"/>
</dbReference>
<evidence type="ECO:0000313" key="3">
    <source>
        <dbReference type="Proteomes" id="UP000321306"/>
    </source>
</evidence>
<comment type="caution">
    <text evidence="2">The sequence shown here is derived from an EMBL/GenBank/DDBJ whole genome shotgun (WGS) entry which is preliminary data.</text>
</comment>
<evidence type="ECO:0000313" key="2">
    <source>
        <dbReference type="EMBL" id="GEM45820.1"/>
    </source>
</evidence>